<reference evidence="1" key="1">
    <citation type="journal article" date="2023" name="Plant J.">
        <title>Genome sequences and population genomics provide insights into the demographic history, inbreeding, and mutation load of two 'living fossil' tree species of Dipteronia.</title>
        <authorList>
            <person name="Feng Y."/>
            <person name="Comes H.P."/>
            <person name="Chen J."/>
            <person name="Zhu S."/>
            <person name="Lu R."/>
            <person name="Zhang X."/>
            <person name="Li P."/>
            <person name="Qiu J."/>
            <person name="Olsen K.M."/>
            <person name="Qiu Y."/>
        </authorList>
    </citation>
    <scope>NUCLEOTIDE SEQUENCE</scope>
    <source>
        <strain evidence="1">NBL</strain>
    </source>
</reference>
<dbReference type="EMBL" id="JANJYJ010000009">
    <property type="protein sequence ID" value="KAK3189130.1"/>
    <property type="molecule type" value="Genomic_DNA"/>
</dbReference>
<evidence type="ECO:0000313" key="1">
    <source>
        <dbReference type="EMBL" id="KAK3189130.1"/>
    </source>
</evidence>
<sequence>MKQTIEAIDEWWNRKLKEIPDAIKFCHNGLKNADELDILFKDVDATREGAWAPSTNFVPNDGEDRSYNEQNSEVDRMHDIEENLNNDFDRVDGLENIEINM</sequence>
<protein>
    <submittedName>
        <fullName evidence="1">Uncharacterized protein</fullName>
    </submittedName>
</protein>
<comment type="caution">
    <text evidence="1">The sequence shown here is derived from an EMBL/GenBank/DDBJ whole genome shotgun (WGS) entry which is preliminary data.</text>
</comment>
<keyword evidence="2" id="KW-1185">Reference proteome</keyword>
<evidence type="ECO:0000313" key="2">
    <source>
        <dbReference type="Proteomes" id="UP001281410"/>
    </source>
</evidence>
<name>A0AAE0DUN3_9ROSI</name>
<organism evidence="1 2">
    <name type="scientific">Dipteronia sinensis</name>
    <dbReference type="NCBI Taxonomy" id="43782"/>
    <lineage>
        <taxon>Eukaryota</taxon>
        <taxon>Viridiplantae</taxon>
        <taxon>Streptophyta</taxon>
        <taxon>Embryophyta</taxon>
        <taxon>Tracheophyta</taxon>
        <taxon>Spermatophyta</taxon>
        <taxon>Magnoliopsida</taxon>
        <taxon>eudicotyledons</taxon>
        <taxon>Gunneridae</taxon>
        <taxon>Pentapetalae</taxon>
        <taxon>rosids</taxon>
        <taxon>malvids</taxon>
        <taxon>Sapindales</taxon>
        <taxon>Sapindaceae</taxon>
        <taxon>Hippocastanoideae</taxon>
        <taxon>Acereae</taxon>
        <taxon>Dipteronia</taxon>
    </lineage>
</organism>
<dbReference type="AlphaFoldDB" id="A0AAE0DUN3"/>
<dbReference type="PANTHER" id="PTHR31704">
    <property type="entry name" value="MYB/SANT-LIKE DNA-BINDING DOMAIN PROTEIN-RELATED"/>
    <property type="match status" value="1"/>
</dbReference>
<dbReference type="PANTHER" id="PTHR31704:SF37">
    <property type="entry name" value="HEAT SHOCK PROTEIN"/>
    <property type="match status" value="1"/>
</dbReference>
<dbReference type="Proteomes" id="UP001281410">
    <property type="component" value="Unassembled WGS sequence"/>
</dbReference>
<proteinExistence type="predicted"/>
<accession>A0AAE0DUN3</accession>
<gene>
    <name evidence="1" type="ORF">Dsin_028691</name>
</gene>